<name>A0ABS5AQ58_9PSEU</name>
<accession>A0ABS5AQ58</accession>
<feature type="domain" description="Tetracyclin repressor-like 40 C-terminal" evidence="2">
    <location>
        <begin position="10"/>
        <end position="116"/>
    </location>
</feature>
<evidence type="ECO:0000259" key="2">
    <source>
        <dbReference type="Pfam" id="PF21306"/>
    </source>
</evidence>
<feature type="region of interest" description="Disordered" evidence="1">
    <location>
        <begin position="121"/>
        <end position="142"/>
    </location>
</feature>
<sequence>MPGAIAPIRSVRLASRLASRRPQIAQVMVRQGVACLDSGSGLVPRALRDITAGVEAGRFHVASPKLAVAAVAGALLGTLHLSLTDPDFAEETAFDQLAEQLLCLLGIPLAEARQLATAPLPELTAEDPAPASGGSVRAHRPG</sequence>
<evidence type="ECO:0000256" key="1">
    <source>
        <dbReference type="SAM" id="MobiDB-lite"/>
    </source>
</evidence>
<comment type="caution">
    <text evidence="3">The sequence shown here is derived from an EMBL/GenBank/DDBJ whole genome shotgun (WGS) entry which is preliminary data.</text>
</comment>
<dbReference type="Gene3D" id="1.10.357.10">
    <property type="entry name" value="Tetracycline Repressor, domain 2"/>
    <property type="match status" value="1"/>
</dbReference>
<dbReference type="EMBL" id="JAGIOO010000001">
    <property type="protein sequence ID" value="MBP2478566.1"/>
    <property type="molecule type" value="Genomic_DNA"/>
</dbReference>
<dbReference type="Proteomes" id="UP001519363">
    <property type="component" value="Unassembled WGS sequence"/>
</dbReference>
<dbReference type="InterPro" id="IPR049513">
    <property type="entry name" value="TetR_C_40"/>
</dbReference>
<dbReference type="RefSeq" id="WP_086790084.1">
    <property type="nucleotide sequence ID" value="NZ_JAGIOO010000001.1"/>
</dbReference>
<proteinExistence type="predicted"/>
<reference evidence="3 4" key="1">
    <citation type="submission" date="2021-03" db="EMBL/GenBank/DDBJ databases">
        <title>Sequencing the genomes of 1000 actinobacteria strains.</title>
        <authorList>
            <person name="Klenk H.-P."/>
        </authorList>
    </citation>
    <scope>NUCLEOTIDE SEQUENCE [LARGE SCALE GENOMIC DNA]</scope>
    <source>
        <strain evidence="3 4">DSM 44580</strain>
    </source>
</reference>
<keyword evidence="4" id="KW-1185">Reference proteome</keyword>
<evidence type="ECO:0000313" key="3">
    <source>
        <dbReference type="EMBL" id="MBP2478566.1"/>
    </source>
</evidence>
<protein>
    <recommendedName>
        <fullName evidence="2">Tetracyclin repressor-like 40 C-terminal domain-containing protein</fullName>
    </recommendedName>
</protein>
<organism evidence="3 4">
    <name type="scientific">Crossiella equi</name>
    <dbReference type="NCBI Taxonomy" id="130796"/>
    <lineage>
        <taxon>Bacteria</taxon>
        <taxon>Bacillati</taxon>
        <taxon>Actinomycetota</taxon>
        <taxon>Actinomycetes</taxon>
        <taxon>Pseudonocardiales</taxon>
        <taxon>Pseudonocardiaceae</taxon>
        <taxon>Crossiella</taxon>
    </lineage>
</organism>
<dbReference type="Pfam" id="PF21306">
    <property type="entry name" value="TetR_C_40"/>
    <property type="match status" value="1"/>
</dbReference>
<gene>
    <name evidence="3" type="ORF">JOF53_007438</name>
</gene>
<evidence type="ECO:0000313" key="4">
    <source>
        <dbReference type="Proteomes" id="UP001519363"/>
    </source>
</evidence>